<proteinExistence type="predicted"/>
<dbReference type="PANTHER" id="PTHR42085:SF2">
    <property type="entry name" value="F-BOX DOMAIN-CONTAINING PROTEIN"/>
    <property type="match status" value="1"/>
</dbReference>
<keyword evidence="2" id="KW-1185">Reference proteome</keyword>
<evidence type="ECO:0000313" key="1">
    <source>
        <dbReference type="EMBL" id="KAF2773401.1"/>
    </source>
</evidence>
<dbReference type="PANTHER" id="PTHR42085">
    <property type="entry name" value="F-BOX DOMAIN-CONTAINING PROTEIN"/>
    <property type="match status" value="1"/>
</dbReference>
<dbReference type="AlphaFoldDB" id="A0A6G1LKD0"/>
<evidence type="ECO:0008006" key="3">
    <source>
        <dbReference type="Google" id="ProtNLM"/>
    </source>
</evidence>
<reference evidence="1" key="1">
    <citation type="journal article" date="2020" name="Stud. Mycol.">
        <title>101 Dothideomycetes genomes: a test case for predicting lifestyles and emergence of pathogens.</title>
        <authorList>
            <person name="Haridas S."/>
            <person name="Albert R."/>
            <person name="Binder M."/>
            <person name="Bloem J."/>
            <person name="Labutti K."/>
            <person name="Salamov A."/>
            <person name="Andreopoulos B."/>
            <person name="Baker S."/>
            <person name="Barry K."/>
            <person name="Bills G."/>
            <person name="Bluhm B."/>
            <person name="Cannon C."/>
            <person name="Castanera R."/>
            <person name="Culley D."/>
            <person name="Daum C."/>
            <person name="Ezra D."/>
            <person name="Gonzalez J."/>
            <person name="Henrissat B."/>
            <person name="Kuo A."/>
            <person name="Liang C."/>
            <person name="Lipzen A."/>
            <person name="Lutzoni F."/>
            <person name="Magnuson J."/>
            <person name="Mondo S."/>
            <person name="Nolan M."/>
            <person name="Ohm R."/>
            <person name="Pangilinan J."/>
            <person name="Park H.-J."/>
            <person name="Ramirez L."/>
            <person name="Alfaro M."/>
            <person name="Sun H."/>
            <person name="Tritt A."/>
            <person name="Yoshinaga Y."/>
            <person name="Zwiers L.-H."/>
            <person name="Turgeon B."/>
            <person name="Goodwin S."/>
            <person name="Spatafora J."/>
            <person name="Crous P."/>
            <person name="Grigoriev I."/>
        </authorList>
    </citation>
    <scope>NUCLEOTIDE SEQUENCE</scope>
    <source>
        <strain evidence="1">CBS 116005</strain>
    </source>
</reference>
<sequence>MHNSNTVKTENTMAEAPSTIVGAAESDQQEQPFRLLDLPPELWSNICKLAVLSEDTIVFELAKPRSQNQIAVGQPSITQVCRLLRAEALPLFYALNVFRVQDEDDGTEASSRLQCWLRGIGLKNRGYLRKVEVFAPYDITDSKEFFAIGAEEDGNVKLELELVKLEVRPDKHGVVREERTYDVHFAEAD</sequence>
<dbReference type="EMBL" id="ML995811">
    <property type="protein sequence ID" value="KAF2773401.1"/>
    <property type="molecule type" value="Genomic_DNA"/>
</dbReference>
<organism evidence="1 2">
    <name type="scientific">Teratosphaeria nubilosa</name>
    <dbReference type="NCBI Taxonomy" id="161662"/>
    <lineage>
        <taxon>Eukaryota</taxon>
        <taxon>Fungi</taxon>
        <taxon>Dikarya</taxon>
        <taxon>Ascomycota</taxon>
        <taxon>Pezizomycotina</taxon>
        <taxon>Dothideomycetes</taxon>
        <taxon>Dothideomycetidae</taxon>
        <taxon>Mycosphaerellales</taxon>
        <taxon>Teratosphaeriaceae</taxon>
        <taxon>Teratosphaeria</taxon>
    </lineage>
</organism>
<gene>
    <name evidence="1" type="ORF">EJ03DRAFT_131248</name>
</gene>
<dbReference type="InterPro" id="IPR038883">
    <property type="entry name" value="AN11006-like"/>
</dbReference>
<dbReference type="OrthoDB" id="3646601at2759"/>
<evidence type="ECO:0000313" key="2">
    <source>
        <dbReference type="Proteomes" id="UP000799436"/>
    </source>
</evidence>
<name>A0A6G1LKD0_9PEZI</name>
<dbReference type="Proteomes" id="UP000799436">
    <property type="component" value="Unassembled WGS sequence"/>
</dbReference>
<accession>A0A6G1LKD0</accession>
<protein>
    <recommendedName>
        <fullName evidence="3">F-box domain-containing protein</fullName>
    </recommendedName>
</protein>